<evidence type="ECO:0000313" key="5">
    <source>
        <dbReference type="EMBL" id="RAM01043.1"/>
    </source>
</evidence>
<dbReference type="OrthoDB" id="9804079at2"/>
<feature type="region of interest" description="Disordered" evidence="1">
    <location>
        <begin position="1"/>
        <end position="22"/>
    </location>
</feature>
<evidence type="ECO:0000313" key="6">
    <source>
        <dbReference type="Proteomes" id="UP000248798"/>
    </source>
</evidence>
<evidence type="ECO:0000256" key="1">
    <source>
        <dbReference type="SAM" id="MobiDB-lite"/>
    </source>
</evidence>
<protein>
    <submittedName>
        <fullName evidence="5">Uncharacterized protein</fullName>
    </submittedName>
</protein>
<evidence type="ECO:0000313" key="7">
    <source>
        <dbReference type="Proteomes" id="UP000293902"/>
    </source>
</evidence>
<dbReference type="SUPFAM" id="SSF56059">
    <property type="entry name" value="Glutathione synthetase ATP-binding domain-like"/>
    <property type="match status" value="1"/>
</dbReference>
<accession>A0A328FD59</accession>
<dbReference type="Proteomes" id="UP000248798">
    <property type="component" value="Unassembled WGS sequence"/>
</dbReference>
<dbReference type="InterPro" id="IPR051680">
    <property type="entry name" value="ATP-dep_Glu-Cys_Ligase-2"/>
</dbReference>
<evidence type="ECO:0000259" key="3">
    <source>
        <dbReference type="Pfam" id="PF14403"/>
    </source>
</evidence>
<dbReference type="Pfam" id="PF04168">
    <property type="entry name" value="Alpha-E"/>
    <property type="match status" value="1"/>
</dbReference>
<dbReference type="Gene3D" id="3.40.50.11290">
    <property type="match status" value="1"/>
</dbReference>
<dbReference type="RefSeq" id="WP_111958403.1">
    <property type="nucleotide sequence ID" value="NZ_CP036313.1"/>
</dbReference>
<dbReference type="AlphaFoldDB" id="A0A328FD59"/>
<dbReference type="EMBL" id="QLNI01000033">
    <property type="protein sequence ID" value="RAM01043.1"/>
    <property type="molecule type" value="Genomic_DNA"/>
</dbReference>
<proteinExistence type="predicted"/>
<evidence type="ECO:0000259" key="2">
    <source>
        <dbReference type="Pfam" id="PF04168"/>
    </source>
</evidence>
<evidence type="ECO:0000313" key="4">
    <source>
        <dbReference type="EMBL" id="QBH11813.1"/>
    </source>
</evidence>
<dbReference type="PANTHER" id="PTHR34595:SF2">
    <property type="entry name" value="BLR2978 PROTEIN"/>
    <property type="match status" value="1"/>
</dbReference>
<keyword evidence="7" id="KW-1185">Reference proteome</keyword>
<dbReference type="InterPro" id="IPR007296">
    <property type="entry name" value="DUF403"/>
</dbReference>
<dbReference type="EMBL" id="CP036313">
    <property type="protein sequence ID" value="QBH11813.1"/>
    <property type="molecule type" value="Genomic_DNA"/>
</dbReference>
<gene>
    <name evidence="5" type="ORF">DO021_15755</name>
    <name evidence="4" type="ORF">EYB58_02045</name>
</gene>
<organism evidence="5 6">
    <name type="scientific">Desulfobacter hydrogenophilus</name>
    <dbReference type="NCBI Taxonomy" id="2291"/>
    <lineage>
        <taxon>Bacteria</taxon>
        <taxon>Pseudomonadati</taxon>
        <taxon>Thermodesulfobacteriota</taxon>
        <taxon>Desulfobacteria</taxon>
        <taxon>Desulfobacterales</taxon>
        <taxon>Desulfobacteraceae</taxon>
        <taxon>Desulfobacter</taxon>
    </lineage>
</organism>
<reference evidence="4 7" key="2">
    <citation type="submission" date="2019-02" db="EMBL/GenBank/DDBJ databases">
        <title>Complete genome sequence of Desulfobacter hydrogenophilus AcRS1.</title>
        <authorList>
            <person name="Marietou A."/>
            <person name="Lund M.B."/>
            <person name="Marshall I.P.G."/>
            <person name="Schreiber L."/>
            <person name="Jorgensen B."/>
        </authorList>
    </citation>
    <scope>NUCLEOTIDE SEQUENCE [LARGE SCALE GENOMIC DNA]</scope>
    <source>
        <strain evidence="4 7">AcRS1</strain>
    </source>
</reference>
<name>A0A328FD59_9BACT</name>
<dbReference type="Proteomes" id="UP000293902">
    <property type="component" value="Chromosome"/>
</dbReference>
<feature type="domain" description="Circularly permuted ATP-grasp type 2" evidence="3">
    <location>
        <begin position="99"/>
        <end position="492"/>
    </location>
</feature>
<dbReference type="PANTHER" id="PTHR34595">
    <property type="entry name" value="BLR5612 PROTEIN"/>
    <property type="match status" value="1"/>
</dbReference>
<sequence>MRPINEPIPGDDPGPSGAKPVTPVFTTDILNQSTAVDLSSGEMQPHWDGLAKYLNSLGTEELSQRWKKARQIIQEHGSAYNVFNPKTATERPWALDPIPLPISSHTWQTLEHGIQQRTKLLALIFKDIYGRQDFIKKRLIPAELIFGNPGFLRQCRFGPDRVTPDHHLFSSDLIRLADGSWQVASHGTQVPAGTGYALENRVILTRILPRMFHSRKVQRLAPFFKYLNLSLMEISGQKQQEPRIVMLCEGPLGTHYFEQVFLARYLGYTLVETNDLTTRGDWVFLKTLGGLQRVDVILRRIPDYACDPLMGTSQAFPGIPGLIQAARAGNVAISNALGSGVLESPGLFALLPELCRDILGEPLMLENAGTFWLGKPETLLRVLEEIKSDVRPMTIYSAFSQAHTQVVHTRSLAGLEKQELIAAIQATPYAWAGRYSVAPSTVPVWSEQGVENRYAAVRMFSSSITENASTAPAKISDQVETAVMSGGLSRVADDPDALVLSGTRGKGQGAKDIWCLSELPTEFKSMLHRFTTPVEIHRGSDLPSRVADNMLWLGRYMERTEGMLRVIRSVLLRVHSETQLNKVSEMPFFLRAMANLKIISPDLGQPDASFSVRIIEKELYQSIYGVQIQRSILNCLNNAIQVADRVRDRLSDDSWQIFGRIEKGLGQINPKKQSAELLEMLSDILLNMSAFAGLALESMTRGMGWRFMDMGRRIERALHMTTIMTSLIQGHTVPDPNDLEAVLEVADSRITYHTRYRTTIYMEPLVDLLLLDEINPRSVGFQLAALHSHLENLPRSQPVPFRTKEEKIILDLTTRLRLADTQELMKLGKKHVLPNLDTLLEKLNNDLQSLADSITQHYLSRIETEKQLNGQFEGKGFPVAGTVDGAVNNEI</sequence>
<dbReference type="InterPro" id="IPR025841">
    <property type="entry name" value="CP_ATPgrasp_2"/>
</dbReference>
<feature type="domain" description="DUF403" evidence="2">
    <location>
        <begin position="542"/>
        <end position="859"/>
    </location>
</feature>
<reference evidence="5 6" key="1">
    <citation type="submission" date="2018-06" db="EMBL/GenBank/DDBJ databases">
        <title>Complete Genome Sequence of Desulfobacter hydrogenophilus (DSM3380).</title>
        <authorList>
            <person name="Marietou A."/>
            <person name="Schreiber L."/>
            <person name="Marshall I."/>
            <person name="Jorgensen B."/>
        </authorList>
    </citation>
    <scope>NUCLEOTIDE SEQUENCE [LARGE SCALE GENOMIC DNA]</scope>
    <source>
        <strain evidence="5 6">DSM 3380</strain>
    </source>
</reference>
<dbReference type="Pfam" id="PF14403">
    <property type="entry name" value="CP_ATPgrasp_2"/>
    <property type="match status" value="1"/>
</dbReference>